<feature type="transmembrane region" description="Helical" evidence="5">
    <location>
        <begin position="12"/>
        <end position="32"/>
    </location>
</feature>
<dbReference type="AlphaFoldDB" id="A0A398CMY5"/>
<feature type="transmembrane region" description="Helical" evidence="5">
    <location>
        <begin position="292"/>
        <end position="309"/>
    </location>
</feature>
<reference evidence="7 8" key="1">
    <citation type="submission" date="2018-09" db="EMBL/GenBank/DDBJ databases">
        <title>Cohnella cavernae sp. nov., isolated from a karst cave.</title>
        <authorList>
            <person name="Zhu H."/>
        </authorList>
    </citation>
    <scope>NUCLEOTIDE SEQUENCE [LARGE SCALE GENOMIC DNA]</scope>
    <source>
        <strain evidence="7 8">K2E09-144</strain>
    </source>
</reference>
<sequence length="384" mass="40106">MNTVRLFFKRPTTWIGLATALMFQVIFSVVWMTGYDGVSDRMGNLKVGIVNEDPGFGAKIVEQLRTTLPVQTEVFADSQSAEHALNERELQMVIRIPAAFSADVATPDKKAELEYLLNESNPATIKSMMTGVSSQVTAAVNKIAVAQGVQGALSTANVPADQAANSASALSERVVSNLVTTNKVNGMNNQMVPMMLVLASYVGAMIMGMNMEQSSMALAGQAGRWQRFAARGIINLGASVVVSLVGATLVSAFGGGAEQGFGTLWLLLFLIMLTFLFVSQLFLLLLGMGGMLLNIVTLSAQLVSSGAMVPRELLSGFYRGLGDALPATFAVEGTMNVMFGGPGIGHAATGLLIIAGAALALGALAVAAKRGRAPQAIPSAAGSR</sequence>
<comment type="subcellular location">
    <subcellularLocation>
        <location evidence="1">Membrane</location>
        <topology evidence="1">Multi-pass membrane protein</topology>
    </subcellularLocation>
</comment>
<evidence type="ECO:0000256" key="3">
    <source>
        <dbReference type="ARBA" id="ARBA00022989"/>
    </source>
</evidence>
<keyword evidence="4 5" id="KW-0472">Membrane</keyword>
<evidence type="ECO:0000256" key="2">
    <source>
        <dbReference type="ARBA" id="ARBA00022692"/>
    </source>
</evidence>
<dbReference type="InterPro" id="IPR013525">
    <property type="entry name" value="ABC2_TM"/>
</dbReference>
<comment type="caution">
    <text evidence="7">The sequence shown here is derived from an EMBL/GenBank/DDBJ whole genome shotgun (WGS) entry which is preliminary data.</text>
</comment>
<dbReference type="GO" id="GO:0016020">
    <property type="term" value="C:membrane"/>
    <property type="evidence" value="ECO:0007669"/>
    <property type="project" value="UniProtKB-SubCell"/>
</dbReference>
<organism evidence="7 8">
    <name type="scientific">Cohnella faecalis</name>
    <dbReference type="NCBI Taxonomy" id="2315694"/>
    <lineage>
        <taxon>Bacteria</taxon>
        <taxon>Bacillati</taxon>
        <taxon>Bacillota</taxon>
        <taxon>Bacilli</taxon>
        <taxon>Bacillales</taxon>
        <taxon>Paenibacillaceae</taxon>
        <taxon>Cohnella</taxon>
    </lineage>
</organism>
<keyword evidence="3 5" id="KW-1133">Transmembrane helix</keyword>
<dbReference type="OrthoDB" id="2208410at2"/>
<dbReference type="RefSeq" id="WP_119152002.1">
    <property type="nucleotide sequence ID" value="NZ_JBHSOV010000021.1"/>
</dbReference>
<dbReference type="Pfam" id="PF12698">
    <property type="entry name" value="ABC2_membrane_3"/>
    <property type="match status" value="1"/>
</dbReference>
<protein>
    <submittedName>
        <fullName evidence="7">DUF3533 domain-containing protein</fullName>
    </submittedName>
</protein>
<feature type="transmembrane region" description="Helical" evidence="5">
    <location>
        <begin position="232"/>
        <end position="253"/>
    </location>
</feature>
<evidence type="ECO:0000256" key="4">
    <source>
        <dbReference type="ARBA" id="ARBA00023136"/>
    </source>
</evidence>
<dbReference type="Gene3D" id="3.40.1710.10">
    <property type="entry name" value="abc type-2 transporter like domain"/>
    <property type="match status" value="1"/>
</dbReference>
<dbReference type="InterPro" id="IPR051328">
    <property type="entry name" value="T7SS_ABC-Transporter"/>
</dbReference>
<proteinExistence type="predicted"/>
<evidence type="ECO:0000259" key="6">
    <source>
        <dbReference type="Pfam" id="PF12698"/>
    </source>
</evidence>
<evidence type="ECO:0000313" key="7">
    <source>
        <dbReference type="EMBL" id="RIE00941.1"/>
    </source>
</evidence>
<keyword evidence="2 5" id="KW-0812">Transmembrane</keyword>
<dbReference type="PANTHER" id="PTHR43077:SF5">
    <property type="entry name" value="PHAGE INFECTION PROTEIN"/>
    <property type="match status" value="1"/>
</dbReference>
<keyword evidence="8" id="KW-1185">Reference proteome</keyword>
<feature type="domain" description="ABC-2 type transporter transmembrane" evidence="6">
    <location>
        <begin position="19"/>
        <end position="366"/>
    </location>
</feature>
<accession>A0A398CMY5</accession>
<dbReference type="GO" id="GO:0140359">
    <property type="term" value="F:ABC-type transporter activity"/>
    <property type="evidence" value="ECO:0007669"/>
    <property type="project" value="InterPro"/>
</dbReference>
<evidence type="ECO:0000313" key="8">
    <source>
        <dbReference type="Proteomes" id="UP000266340"/>
    </source>
</evidence>
<dbReference type="PANTHER" id="PTHR43077">
    <property type="entry name" value="TRANSPORT PERMEASE YVFS-RELATED"/>
    <property type="match status" value="1"/>
</dbReference>
<name>A0A398CMY5_9BACL</name>
<feature type="transmembrane region" description="Helical" evidence="5">
    <location>
        <begin position="265"/>
        <end position="285"/>
    </location>
</feature>
<evidence type="ECO:0000256" key="5">
    <source>
        <dbReference type="SAM" id="Phobius"/>
    </source>
</evidence>
<gene>
    <name evidence="7" type="ORF">D3H35_25610</name>
</gene>
<dbReference type="EMBL" id="QXJM01000042">
    <property type="protein sequence ID" value="RIE00941.1"/>
    <property type="molecule type" value="Genomic_DNA"/>
</dbReference>
<feature type="transmembrane region" description="Helical" evidence="5">
    <location>
        <begin position="344"/>
        <end position="367"/>
    </location>
</feature>
<feature type="transmembrane region" description="Helical" evidence="5">
    <location>
        <begin position="191"/>
        <end position="211"/>
    </location>
</feature>
<evidence type="ECO:0000256" key="1">
    <source>
        <dbReference type="ARBA" id="ARBA00004141"/>
    </source>
</evidence>
<dbReference type="Proteomes" id="UP000266340">
    <property type="component" value="Unassembled WGS sequence"/>
</dbReference>